<name>A0ABY9NR10_9PSED</name>
<sequence length="393" mass="43816">MSAFDPGQPQCLGIEEEYLLTDLGSRRMVAEPPPEVLRDCREALGQNFAYEMFQGQIEVASPVFDHSAQAGAYLRQVRSALDQALASHGLGFICAGSHPLADWHEQRATPQAHFRQLFDEFALAARRSVLSGLHVHAQVPAAVDRIAVMNEVLPWTPLLLALSLSSPFWQGHDSGYLSYRQVACDEWPRMGIPEYLHDHQAYDDYLRLLRGIGALGAEDNAWWGIRPALRYPTLELRMTDACPRVADAQTLAGLFAVMVRHACLLPAAGSQYTQARRWLLKENRVQARRRGAQGRYLMSPDQAPMDLGRWLDLAEQVFGATAQALGEESLFERARQLLRGGCSAERQLRCHAAQPAEADRETRCRAVVDLLLQESRDPGPETTHASMNEGKPI</sequence>
<proteinExistence type="inferred from homology"/>
<comment type="function">
    <text evidence="4">ATP-dependent carboxylate-amine ligase which exhibits weak glutamate--cysteine ligase activity.</text>
</comment>
<accession>A0ABY9NR10</accession>
<evidence type="ECO:0000256" key="1">
    <source>
        <dbReference type="ARBA" id="ARBA00022598"/>
    </source>
</evidence>
<evidence type="ECO:0000313" key="6">
    <source>
        <dbReference type="Proteomes" id="UP001237292"/>
    </source>
</evidence>
<dbReference type="RefSeq" id="WP_282878008.1">
    <property type="nucleotide sequence ID" value="NZ_CP133164.1"/>
</dbReference>
<keyword evidence="6" id="KW-1185">Reference proteome</keyword>
<comment type="similarity">
    <text evidence="4">Belongs to the glutamate--cysteine ligase type 2 family. YbdK subfamily.</text>
</comment>
<dbReference type="Proteomes" id="UP001237292">
    <property type="component" value="Chromosome"/>
</dbReference>
<keyword evidence="3 4" id="KW-0067">ATP-binding</keyword>
<evidence type="ECO:0000313" key="5">
    <source>
        <dbReference type="EMBL" id="WMN20719.1"/>
    </source>
</evidence>
<keyword evidence="2 4" id="KW-0547">Nucleotide-binding</keyword>
<dbReference type="NCBIfam" id="TIGR02050">
    <property type="entry name" value="gshA_cyan_rel"/>
    <property type="match status" value="1"/>
</dbReference>
<comment type="catalytic activity">
    <reaction evidence="4">
        <text>L-cysteine + L-glutamate + ATP = gamma-L-glutamyl-L-cysteine + ADP + phosphate + H(+)</text>
        <dbReference type="Rhea" id="RHEA:13285"/>
        <dbReference type="ChEBI" id="CHEBI:15378"/>
        <dbReference type="ChEBI" id="CHEBI:29985"/>
        <dbReference type="ChEBI" id="CHEBI:30616"/>
        <dbReference type="ChEBI" id="CHEBI:35235"/>
        <dbReference type="ChEBI" id="CHEBI:43474"/>
        <dbReference type="ChEBI" id="CHEBI:58173"/>
        <dbReference type="ChEBI" id="CHEBI:456216"/>
        <dbReference type="EC" id="6.3.2.2"/>
    </reaction>
</comment>
<organism evidence="5 6">
    <name type="scientific">Pseudomonas piscis</name>
    <dbReference type="NCBI Taxonomy" id="2614538"/>
    <lineage>
        <taxon>Bacteria</taxon>
        <taxon>Pseudomonadati</taxon>
        <taxon>Pseudomonadota</taxon>
        <taxon>Gammaproteobacteria</taxon>
        <taxon>Pseudomonadales</taxon>
        <taxon>Pseudomonadaceae</taxon>
        <taxon>Pseudomonas</taxon>
    </lineage>
</organism>
<dbReference type="InterPro" id="IPR011793">
    <property type="entry name" value="YbdK"/>
</dbReference>
<dbReference type="GO" id="GO:0016874">
    <property type="term" value="F:ligase activity"/>
    <property type="evidence" value="ECO:0007669"/>
    <property type="project" value="UniProtKB-KW"/>
</dbReference>
<dbReference type="EMBL" id="CP133164">
    <property type="protein sequence ID" value="WMN20719.1"/>
    <property type="molecule type" value="Genomic_DNA"/>
</dbReference>
<gene>
    <name evidence="5" type="ORF">QL104_15365</name>
</gene>
<keyword evidence="1 4" id="KW-0436">Ligase</keyword>
<protein>
    <recommendedName>
        <fullName evidence="4">Putative glutamate--cysteine ligase 2</fullName>
        <ecNumber evidence="4">6.3.2.2</ecNumber>
    </recommendedName>
    <alternativeName>
        <fullName evidence="4">Gamma-glutamylcysteine synthetase 2</fullName>
        <shortName evidence="4">GCS 2</shortName>
        <shortName evidence="4">Gamma-GCS 2</shortName>
    </alternativeName>
</protein>
<evidence type="ECO:0000256" key="4">
    <source>
        <dbReference type="HAMAP-Rule" id="MF_01609"/>
    </source>
</evidence>
<evidence type="ECO:0000256" key="2">
    <source>
        <dbReference type="ARBA" id="ARBA00022741"/>
    </source>
</evidence>
<dbReference type="PANTHER" id="PTHR36510">
    <property type="entry name" value="GLUTAMATE--CYSTEINE LIGASE 2-RELATED"/>
    <property type="match status" value="1"/>
</dbReference>
<dbReference type="InterPro" id="IPR014746">
    <property type="entry name" value="Gln_synth/guanido_kin_cat_dom"/>
</dbReference>
<dbReference type="HAMAP" id="MF_01609">
    <property type="entry name" value="Glu_cys_ligase_2"/>
    <property type="match status" value="1"/>
</dbReference>
<dbReference type="SUPFAM" id="SSF55931">
    <property type="entry name" value="Glutamine synthetase/guanido kinase"/>
    <property type="match status" value="1"/>
</dbReference>
<dbReference type="InterPro" id="IPR050141">
    <property type="entry name" value="GCL_type2/YbdK_subfam"/>
</dbReference>
<dbReference type="NCBIfam" id="NF010039">
    <property type="entry name" value="PRK13515.1"/>
    <property type="match status" value="1"/>
</dbReference>
<dbReference type="EC" id="6.3.2.2" evidence="4"/>
<dbReference type="InterPro" id="IPR006336">
    <property type="entry name" value="GCS2"/>
</dbReference>
<dbReference type="PANTHER" id="PTHR36510:SF1">
    <property type="entry name" value="GLUTAMATE--CYSTEINE LIGASE 2-RELATED"/>
    <property type="match status" value="1"/>
</dbReference>
<reference evidence="5 6" key="1">
    <citation type="journal article" date="2023" name="Access Microbiol">
        <title>The genome of a steinernematid-associated Pseudomonas piscis bacterium encodes the biosynthesis of insect toxins.</title>
        <authorList>
            <person name="Awori R.M."/>
            <person name="Hendre P."/>
            <person name="Amugune N.O."/>
        </authorList>
    </citation>
    <scope>NUCLEOTIDE SEQUENCE [LARGE SCALE GENOMIC DNA]</scope>
    <source>
        <strain evidence="5 6">75</strain>
    </source>
</reference>
<evidence type="ECO:0000256" key="3">
    <source>
        <dbReference type="ARBA" id="ARBA00022840"/>
    </source>
</evidence>
<dbReference type="Gene3D" id="3.30.590.20">
    <property type="match status" value="1"/>
</dbReference>
<dbReference type="Pfam" id="PF04107">
    <property type="entry name" value="GCS2"/>
    <property type="match status" value="1"/>
</dbReference>